<name>A0A9N9JDP3_9GLOM</name>
<gene>
    <name evidence="1" type="ORF">RFULGI_LOCUS15265</name>
</gene>
<protein>
    <submittedName>
        <fullName evidence="1">4217_t:CDS:1</fullName>
    </submittedName>
</protein>
<organism evidence="1 2">
    <name type="scientific">Racocetra fulgida</name>
    <dbReference type="NCBI Taxonomy" id="60492"/>
    <lineage>
        <taxon>Eukaryota</taxon>
        <taxon>Fungi</taxon>
        <taxon>Fungi incertae sedis</taxon>
        <taxon>Mucoromycota</taxon>
        <taxon>Glomeromycotina</taxon>
        <taxon>Glomeromycetes</taxon>
        <taxon>Diversisporales</taxon>
        <taxon>Gigasporaceae</taxon>
        <taxon>Racocetra</taxon>
    </lineage>
</organism>
<accession>A0A9N9JDP3</accession>
<dbReference type="AlphaFoldDB" id="A0A9N9JDP3"/>
<evidence type="ECO:0000313" key="1">
    <source>
        <dbReference type="EMBL" id="CAG8773866.1"/>
    </source>
</evidence>
<dbReference type="Proteomes" id="UP000789396">
    <property type="component" value="Unassembled WGS sequence"/>
</dbReference>
<evidence type="ECO:0000313" key="2">
    <source>
        <dbReference type="Proteomes" id="UP000789396"/>
    </source>
</evidence>
<sequence length="63" mass="6668">KFGSLVPVGAGADKFGSLVPVGAGADKFGVVLFGLLFPVVVGYVDYPDCLPYDISDRQVKNEY</sequence>
<feature type="non-terminal residue" evidence="1">
    <location>
        <position position="1"/>
    </location>
</feature>
<dbReference type="EMBL" id="CAJVPZ010048289">
    <property type="protein sequence ID" value="CAG8773866.1"/>
    <property type="molecule type" value="Genomic_DNA"/>
</dbReference>
<comment type="caution">
    <text evidence="1">The sequence shown here is derived from an EMBL/GenBank/DDBJ whole genome shotgun (WGS) entry which is preliminary data.</text>
</comment>
<keyword evidence="2" id="KW-1185">Reference proteome</keyword>
<reference evidence="1" key="1">
    <citation type="submission" date="2021-06" db="EMBL/GenBank/DDBJ databases">
        <authorList>
            <person name="Kallberg Y."/>
            <person name="Tangrot J."/>
            <person name="Rosling A."/>
        </authorList>
    </citation>
    <scope>NUCLEOTIDE SEQUENCE</scope>
    <source>
        <strain evidence="1">IN212</strain>
    </source>
</reference>
<proteinExistence type="predicted"/>
<feature type="non-terminal residue" evidence="1">
    <location>
        <position position="63"/>
    </location>
</feature>